<dbReference type="OrthoDB" id="6540366at2"/>
<dbReference type="AlphaFoldDB" id="A0A1I4YIB6"/>
<dbReference type="Proteomes" id="UP000198968">
    <property type="component" value="Unassembled WGS sequence"/>
</dbReference>
<reference evidence="2" key="1">
    <citation type="submission" date="2016-10" db="EMBL/GenBank/DDBJ databases">
        <authorList>
            <person name="Varghese N."/>
            <person name="Submissions S."/>
        </authorList>
    </citation>
    <scope>NUCLEOTIDE SEQUENCE [LARGE SCALE GENOMIC DNA]</scope>
    <source>
        <strain evidence="2">OV426</strain>
    </source>
</reference>
<dbReference type="RefSeq" id="WP_009090370.1">
    <property type="nucleotide sequence ID" value="NZ_FOVG01000001.1"/>
</dbReference>
<proteinExistence type="predicted"/>
<evidence type="ECO:0000313" key="1">
    <source>
        <dbReference type="EMBL" id="SFN37762.1"/>
    </source>
</evidence>
<dbReference type="GeneID" id="93533233"/>
<sequence length="67" mass="7499">MKFDNEDAFKLAVAFMNHKENATIASSYFKTFIDTYQKFDRWLSASDPVSAMKAEKAAAKAGEDSVL</sequence>
<dbReference type="EMBL" id="FOVG01000001">
    <property type="protein sequence ID" value="SFN37762.1"/>
    <property type="molecule type" value="Genomic_DNA"/>
</dbReference>
<name>A0A1I4YIB6_9GAMM</name>
<keyword evidence="2" id="KW-1185">Reference proteome</keyword>
<protein>
    <submittedName>
        <fullName evidence="1">Uncharacterized protein</fullName>
    </submittedName>
</protein>
<organism evidence="1 2">
    <name type="scientific">Candidatus Pantoea varia</name>
    <dbReference type="NCBI Taxonomy" id="1881036"/>
    <lineage>
        <taxon>Bacteria</taxon>
        <taxon>Pseudomonadati</taxon>
        <taxon>Pseudomonadota</taxon>
        <taxon>Gammaproteobacteria</taxon>
        <taxon>Enterobacterales</taxon>
        <taxon>Erwiniaceae</taxon>
        <taxon>Pantoea</taxon>
    </lineage>
</organism>
<gene>
    <name evidence="1" type="ORF">SAMN05428971_1219</name>
</gene>
<evidence type="ECO:0000313" key="2">
    <source>
        <dbReference type="Proteomes" id="UP000198968"/>
    </source>
</evidence>
<accession>A0A1I4YIB6</accession>